<dbReference type="GO" id="GO:0006754">
    <property type="term" value="P:ATP biosynthetic process"/>
    <property type="evidence" value="ECO:0007669"/>
    <property type="project" value="UniProtKB-KW"/>
</dbReference>
<keyword evidence="11" id="KW-0732">Signal</keyword>
<feature type="region of interest" description="Disordered" evidence="10">
    <location>
        <begin position="265"/>
        <end position="291"/>
    </location>
</feature>
<dbReference type="Pfam" id="PF10206">
    <property type="entry name" value="WRW"/>
    <property type="match status" value="1"/>
</dbReference>
<dbReference type="Proteomes" id="UP000250572">
    <property type="component" value="Unassembled WGS sequence"/>
</dbReference>
<evidence type="ECO:0000256" key="11">
    <source>
        <dbReference type="SAM" id="SignalP"/>
    </source>
</evidence>
<evidence type="ECO:0000256" key="4">
    <source>
        <dbReference type="ARBA" id="ARBA00022547"/>
    </source>
</evidence>
<evidence type="ECO:0000256" key="9">
    <source>
        <dbReference type="ARBA" id="ARBA00023310"/>
    </source>
</evidence>
<protein>
    <submittedName>
        <fullName evidence="12">Uncharacterized protein</fullName>
    </submittedName>
</protein>
<feature type="compositionally biased region" description="Low complexity" evidence="10">
    <location>
        <begin position="202"/>
        <end position="214"/>
    </location>
</feature>
<keyword evidence="5" id="KW-0375">Hydrogen ion transport</keyword>
<dbReference type="InterPro" id="IPR019344">
    <property type="entry name" value="F1F0-ATPsyn_F_prd"/>
</dbReference>
<evidence type="ECO:0000256" key="3">
    <source>
        <dbReference type="ARBA" id="ARBA00022448"/>
    </source>
</evidence>
<reference evidence="12 13" key="1">
    <citation type="journal article" date="2018" name="G3 (Bethesda)">
        <title>A High-Quality Reference Genome for the Invasive Mosquitofish Gambusia affinis Using a Chicago Library.</title>
        <authorList>
            <person name="Hoffberg S.L."/>
            <person name="Troendle N.J."/>
            <person name="Glenn T.C."/>
            <person name="Mahmud O."/>
            <person name="Louha S."/>
            <person name="Chalopin D."/>
            <person name="Bennetzen J.L."/>
            <person name="Mauricio R."/>
        </authorList>
    </citation>
    <scope>NUCLEOTIDE SEQUENCE [LARGE SCALE GENOMIC DNA]</scope>
    <source>
        <strain evidence="12">NE01/NJP1002.9</strain>
        <tissue evidence="12">Muscle</tissue>
    </source>
</reference>
<organism evidence="12 13">
    <name type="scientific">Gambusia affinis</name>
    <name type="common">Western mosquitofish</name>
    <name type="synonym">Heterandria affinis</name>
    <dbReference type="NCBI Taxonomy" id="33528"/>
    <lineage>
        <taxon>Eukaryota</taxon>
        <taxon>Metazoa</taxon>
        <taxon>Chordata</taxon>
        <taxon>Craniata</taxon>
        <taxon>Vertebrata</taxon>
        <taxon>Euteleostomi</taxon>
        <taxon>Actinopterygii</taxon>
        <taxon>Neopterygii</taxon>
        <taxon>Teleostei</taxon>
        <taxon>Neoteleostei</taxon>
        <taxon>Acanthomorphata</taxon>
        <taxon>Ovalentaria</taxon>
        <taxon>Atherinomorphae</taxon>
        <taxon>Cyprinodontiformes</taxon>
        <taxon>Poeciliidae</taxon>
        <taxon>Poeciliinae</taxon>
        <taxon>Gambusia</taxon>
    </lineage>
</organism>
<evidence type="ECO:0000256" key="6">
    <source>
        <dbReference type="ARBA" id="ARBA00023065"/>
    </source>
</evidence>
<evidence type="ECO:0000256" key="2">
    <source>
        <dbReference type="ARBA" id="ARBA00005895"/>
    </source>
</evidence>
<keyword evidence="6" id="KW-0406">Ion transport</keyword>
<dbReference type="EMBL" id="NHOQ01001904">
    <property type="protein sequence ID" value="PWA21721.1"/>
    <property type="molecule type" value="Genomic_DNA"/>
</dbReference>
<keyword evidence="13" id="KW-1185">Reference proteome</keyword>
<dbReference type="PANTHER" id="PTHR16270">
    <property type="entry name" value="HYPOTHETICAL LOC287798"/>
    <property type="match status" value="1"/>
</dbReference>
<accession>A0A315VFD5</accession>
<dbReference type="AlphaFoldDB" id="A0A315VFD5"/>
<evidence type="ECO:0000256" key="1">
    <source>
        <dbReference type="ARBA" id="ARBA00004325"/>
    </source>
</evidence>
<evidence type="ECO:0000256" key="5">
    <source>
        <dbReference type="ARBA" id="ARBA00022781"/>
    </source>
</evidence>
<evidence type="ECO:0000256" key="10">
    <source>
        <dbReference type="SAM" id="MobiDB-lite"/>
    </source>
</evidence>
<evidence type="ECO:0000313" key="13">
    <source>
        <dbReference type="Proteomes" id="UP000250572"/>
    </source>
</evidence>
<feature type="compositionally biased region" description="Low complexity" evidence="10">
    <location>
        <begin position="228"/>
        <end position="244"/>
    </location>
</feature>
<keyword evidence="9" id="KW-0066">ATP synthesis</keyword>
<keyword evidence="8" id="KW-0472">Membrane</keyword>
<proteinExistence type="inferred from homology"/>
<dbReference type="GO" id="GO:0045259">
    <property type="term" value="C:proton-transporting ATP synthase complex"/>
    <property type="evidence" value="ECO:0007669"/>
    <property type="project" value="UniProtKB-KW"/>
</dbReference>
<feature type="signal peptide" evidence="11">
    <location>
        <begin position="1"/>
        <end position="15"/>
    </location>
</feature>
<evidence type="ECO:0000256" key="7">
    <source>
        <dbReference type="ARBA" id="ARBA00023128"/>
    </source>
</evidence>
<feature type="chain" id="PRO_5016314822" evidence="11">
    <location>
        <begin position="16"/>
        <end position="852"/>
    </location>
</feature>
<dbReference type="GO" id="GO:1902600">
    <property type="term" value="P:proton transmembrane transport"/>
    <property type="evidence" value="ECO:0007669"/>
    <property type="project" value="UniProtKB-KW"/>
</dbReference>
<feature type="compositionally biased region" description="Polar residues" evidence="10">
    <location>
        <begin position="270"/>
        <end position="289"/>
    </location>
</feature>
<dbReference type="PANTHER" id="PTHR16270:SF5">
    <property type="entry name" value="HYPOTHETICAL LOC287798"/>
    <property type="match status" value="1"/>
</dbReference>
<gene>
    <name evidence="12" type="ORF">CCH79_00003254</name>
</gene>
<keyword evidence="4" id="KW-0138">CF(0)</keyword>
<evidence type="ECO:0000313" key="12">
    <source>
        <dbReference type="EMBL" id="PWA21721.1"/>
    </source>
</evidence>
<evidence type="ECO:0000256" key="8">
    <source>
        <dbReference type="ARBA" id="ARBA00023136"/>
    </source>
</evidence>
<dbReference type="InterPro" id="IPR037694">
    <property type="entry name" value="MTNAP1"/>
</dbReference>
<sequence>MFILLLAQDLIVGLGCQRWHLWKPASPKNKLVNNIYSAIAMTPLPETLAPRNLCSFGETIKSNPQLTGVLECKVTVLYTIILKGSSQFGVFSLAVAKGFRSCVPFFASTKVCPFCGKTYKRLKSHLPHCKVAASSKAPSTTQDVADTQKPASHPAAAVFKTTSKGKKSEHMSSVATHLPSERSKKGSVASLKPVHLATPDGSSSSSTIASSSSTSKKKKQSLVDQIITTSPSTSPTSPLSSTLSKPKKKSLRALIEAAKSEHVAKETLKGTRSASKDLSLSRTSNQTETKAVPDSFKYTSVVSGLAETKGDKEPKVKDVLLTTKYTSDFLDPNVNKNNIKHPDWGTEGSVEPGSGHQIRVTLQDVKATLGRAASYRLSSRPTILSRISVADSLNSEIRLDTDLSLTPLSAANQKHPVNYLAKPTTQSDKQLGNRKQPKELQLFQKNSNPTQQDTDRQLEPASACAKVQLGTSSSILHESLKVDPHRGLLSVFASPHLISSHHLHPAGTQRLPGMAEDFQLLTGKNNIAEKPTEGLPTQRSLDQVRLKELPDWLASRMPSRPRDVVEMVERGWLWYYRRYIDVKKGSVGGLSMLLAGYCVLSYIWSYPHINVRKGSGRYKQAAMLLQKVSVYLARNCWKRQGCCRRCPTRSSDVVSSVPKPSGFLGVAGGVCLWEVLLQPRPLPGLQTLAGSLFCALAPQSLVLTDHKCSPTEREGDLGKLWILFHSRIPQGSHLGTKQTKETEKCSSEFESLEGAALGKRMPGLDPLLNRPASDAQERRMFVRVWSLHRKLPSTSELRSLQPGSHLLLPDLGLADFLVQRSSALVQSAQWVGWQLECLSWDWQSHCGWRWTE</sequence>
<name>A0A315VFD5_GAMAF</name>
<comment type="caution">
    <text evidence="12">The sequence shown here is derived from an EMBL/GenBank/DDBJ whole genome shotgun (WGS) entry which is preliminary data.</text>
</comment>
<dbReference type="GO" id="GO:0031966">
    <property type="term" value="C:mitochondrial membrane"/>
    <property type="evidence" value="ECO:0007669"/>
    <property type="project" value="UniProtKB-SubCell"/>
</dbReference>
<keyword evidence="7" id="KW-0496">Mitochondrion</keyword>
<keyword evidence="3" id="KW-0813">Transport</keyword>
<comment type="subcellular location">
    <subcellularLocation>
        <location evidence="1">Mitochondrion membrane</location>
    </subcellularLocation>
</comment>
<comment type="similarity">
    <text evidence="2">Belongs to the ATPase F chain family.</text>
</comment>
<dbReference type="STRING" id="33528.ENSGAFP00000016528"/>
<feature type="region of interest" description="Disordered" evidence="10">
    <location>
        <begin position="160"/>
        <end position="250"/>
    </location>
</feature>